<keyword evidence="6" id="KW-0963">Cytoplasm</keyword>
<sequence length="667" mass="76131">MIENVRVAVRLHPSKENEKWYREDAGIIAGPSQSVPFDLVFDDHTNQDIFNESCKLMIESVCDGFNASIAAYGQSGSGKTFTVVGKKKEEGLITLAVKHLLNVIEMRRPTKYLMKMGALEVYNENVYDLLSDVAEPLRMVDDKVSGALDGHITCYEDFVPLFEKARLSRKVSSTKLNQKSSRSHAIFSFIVESYNDSTLSSTISRLLIVDLAGSENARVATSGSQSLESKNINLSLLALNKVISNFAANPDQKIATYRESKLTRLLKSVLGGNSRFLLICCVQRDDTYETRNTIKFGQTAKCMKNSVSRNVTDHNSELPRLLQTIKELEQKLEAKEMSEKKEEERNALLKMIMNREPSNLSPTRPSRRHSIAAFGSSRLIAPKFRSPRKTWNLEPILQIEDIEPEIMAIEKDEQFDGRISSMSCDTASSSEPISDSRSSSPTITSENRDTQTDDVMIVSRDEWNSLNEELKSLRAQKENERISHETALDDERKKHNELKNVGLAKLKKEEEKIARLVVELEAKTKELKEAQKEAERWKFKYTDGKSYHISTVSAIQNDKKKLEELNKKLLDEIEKYRKTEEEANEILAKTMKEMMMARESDQKSREAERNAFEVEKKELMELYEDKIEQLKAPQLGVRMDHRDSNCINCSQLKTRLDINEMVLLENK</sequence>
<evidence type="ECO:0000259" key="11">
    <source>
        <dbReference type="PROSITE" id="PS50067"/>
    </source>
</evidence>
<dbReference type="GO" id="GO:0005524">
    <property type="term" value="F:ATP binding"/>
    <property type="evidence" value="ECO:0007669"/>
    <property type="project" value="UniProtKB-UniRule"/>
</dbReference>
<organism evidence="12 13">
    <name type="scientific">Caenorhabditis bovis</name>
    <dbReference type="NCBI Taxonomy" id="2654633"/>
    <lineage>
        <taxon>Eukaryota</taxon>
        <taxon>Metazoa</taxon>
        <taxon>Ecdysozoa</taxon>
        <taxon>Nematoda</taxon>
        <taxon>Chromadorea</taxon>
        <taxon>Rhabditida</taxon>
        <taxon>Rhabditina</taxon>
        <taxon>Rhabditomorpha</taxon>
        <taxon>Rhabditoidea</taxon>
        <taxon>Rhabditidae</taxon>
        <taxon>Peloderinae</taxon>
        <taxon>Caenorhabditis</taxon>
    </lineage>
</organism>
<keyword evidence="4 9" id="KW-0175">Coiled coil</keyword>
<keyword evidence="8" id="KW-0493">Microtubule</keyword>
<dbReference type="EMBL" id="CADEPM010000004">
    <property type="protein sequence ID" value="CAB3404045.1"/>
    <property type="molecule type" value="Genomic_DNA"/>
</dbReference>
<evidence type="ECO:0000313" key="12">
    <source>
        <dbReference type="EMBL" id="CAB3404045.1"/>
    </source>
</evidence>
<gene>
    <name evidence="12" type="ORF">CBOVIS_LOCUS6439</name>
</gene>
<dbReference type="Pfam" id="PF00225">
    <property type="entry name" value="Kinesin"/>
    <property type="match status" value="1"/>
</dbReference>
<keyword evidence="3 7" id="KW-0067">ATP-binding</keyword>
<evidence type="ECO:0000256" key="10">
    <source>
        <dbReference type="SAM" id="MobiDB-lite"/>
    </source>
</evidence>
<feature type="domain" description="Kinesin motor" evidence="11">
    <location>
        <begin position="4"/>
        <end position="303"/>
    </location>
</feature>
<keyword evidence="13" id="KW-1185">Reference proteome</keyword>
<feature type="coiled-coil region" evidence="9">
    <location>
        <begin position="311"/>
        <end position="345"/>
    </location>
</feature>
<protein>
    <recommendedName>
        <fullName evidence="8">Kinesin-like protein</fullName>
    </recommendedName>
</protein>
<dbReference type="InterPro" id="IPR027640">
    <property type="entry name" value="Kinesin-like_fam"/>
</dbReference>
<evidence type="ECO:0000256" key="1">
    <source>
        <dbReference type="ARBA" id="ARBA00004245"/>
    </source>
</evidence>
<dbReference type="PRINTS" id="PR00380">
    <property type="entry name" value="KINESINHEAVY"/>
</dbReference>
<dbReference type="SMART" id="SM00129">
    <property type="entry name" value="KISc"/>
    <property type="match status" value="1"/>
</dbReference>
<dbReference type="Gene3D" id="3.40.850.10">
    <property type="entry name" value="Kinesin motor domain"/>
    <property type="match status" value="1"/>
</dbReference>
<feature type="compositionally biased region" description="Low complexity" evidence="10">
    <location>
        <begin position="428"/>
        <end position="445"/>
    </location>
</feature>
<comment type="caution">
    <text evidence="12">The sequence shown here is derived from an EMBL/GenBank/DDBJ whole genome shotgun (WGS) entry which is preliminary data.</text>
</comment>
<keyword evidence="2 7" id="KW-0547">Nucleotide-binding</keyword>
<name>A0A8S1F0V6_9PELO</name>
<evidence type="ECO:0000256" key="9">
    <source>
        <dbReference type="SAM" id="Coils"/>
    </source>
</evidence>
<dbReference type="GO" id="GO:0003777">
    <property type="term" value="F:microtubule motor activity"/>
    <property type="evidence" value="ECO:0007669"/>
    <property type="project" value="InterPro"/>
</dbReference>
<feature type="binding site" evidence="7">
    <location>
        <begin position="73"/>
        <end position="80"/>
    </location>
    <ligand>
        <name>ATP</name>
        <dbReference type="ChEBI" id="CHEBI:30616"/>
    </ligand>
</feature>
<feature type="region of interest" description="Disordered" evidence="10">
    <location>
        <begin position="420"/>
        <end position="453"/>
    </location>
</feature>
<evidence type="ECO:0000256" key="6">
    <source>
        <dbReference type="ARBA" id="ARBA00023212"/>
    </source>
</evidence>
<dbReference type="PANTHER" id="PTHR47968:SF75">
    <property type="entry name" value="CENTROMERE-ASSOCIATED PROTEIN E"/>
    <property type="match status" value="1"/>
</dbReference>
<dbReference type="OrthoDB" id="3176171at2759"/>
<dbReference type="PROSITE" id="PS50067">
    <property type="entry name" value="KINESIN_MOTOR_2"/>
    <property type="match status" value="1"/>
</dbReference>
<dbReference type="GO" id="GO:0008017">
    <property type="term" value="F:microtubule binding"/>
    <property type="evidence" value="ECO:0007669"/>
    <property type="project" value="InterPro"/>
</dbReference>
<dbReference type="GO" id="GO:0007018">
    <property type="term" value="P:microtubule-based movement"/>
    <property type="evidence" value="ECO:0007669"/>
    <property type="project" value="InterPro"/>
</dbReference>
<dbReference type="InterPro" id="IPR001752">
    <property type="entry name" value="Kinesin_motor_dom"/>
</dbReference>
<proteinExistence type="inferred from homology"/>
<evidence type="ECO:0000256" key="5">
    <source>
        <dbReference type="ARBA" id="ARBA00023175"/>
    </source>
</evidence>
<evidence type="ECO:0000256" key="2">
    <source>
        <dbReference type="ARBA" id="ARBA00022741"/>
    </source>
</evidence>
<dbReference type="PANTHER" id="PTHR47968">
    <property type="entry name" value="CENTROMERE PROTEIN E"/>
    <property type="match status" value="1"/>
</dbReference>
<comment type="similarity">
    <text evidence="7 8">Belongs to the TRAFAC class myosin-kinesin ATPase superfamily. Kinesin family.</text>
</comment>
<keyword evidence="6" id="KW-0206">Cytoskeleton</keyword>
<dbReference type="InterPro" id="IPR036961">
    <property type="entry name" value="Kinesin_motor_dom_sf"/>
</dbReference>
<keyword evidence="5 7" id="KW-0505">Motor protein</keyword>
<dbReference type="SUPFAM" id="SSF52540">
    <property type="entry name" value="P-loop containing nucleoside triphosphate hydrolases"/>
    <property type="match status" value="1"/>
</dbReference>
<evidence type="ECO:0000256" key="3">
    <source>
        <dbReference type="ARBA" id="ARBA00022840"/>
    </source>
</evidence>
<dbReference type="PROSITE" id="PS00411">
    <property type="entry name" value="KINESIN_MOTOR_1"/>
    <property type="match status" value="1"/>
</dbReference>
<dbReference type="AlphaFoldDB" id="A0A8S1F0V6"/>
<evidence type="ECO:0000256" key="4">
    <source>
        <dbReference type="ARBA" id="ARBA00023054"/>
    </source>
</evidence>
<feature type="coiled-coil region" evidence="9">
    <location>
        <begin position="460"/>
        <end position="629"/>
    </location>
</feature>
<comment type="subcellular location">
    <subcellularLocation>
        <location evidence="1">Cytoplasm</location>
        <location evidence="1">Cytoskeleton</location>
    </subcellularLocation>
</comment>
<evidence type="ECO:0000256" key="8">
    <source>
        <dbReference type="RuleBase" id="RU000394"/>
    </source>
</evidence>
<accession>A0A8S1F0V6</accession>
<evidence type="ECO:0000256" key="7">
    <source>
        <dbReference type="PROSITE-ProRule" id="PRU00283"/>
    </source>
</evidence>
<dbReference type="InterPro" id="IPR019821">
    <property type="entry name" value="Kinesin_motor_CS"/>
</dbReference>
<dbReference type="Proteomes" id="UP000494206">
    <property type="component" value="Unassembled WGS sequence"/>
</dbReference>
<evidence type="ECO:0000313" key="13">
    <source>
        <dbReference type="Proteomes" id="UP000494206"/>
    </source>
</evidence>
<dbReference type="InterPro" id="IPR027417">
    <property type="entry name" value="P-loop_NTPase"/>
</dbReference>
<reference evidence="12 13" key="1">
    <citation type="submission" date="2020-04" db="EMBL/GenBank/DDBJ databases">
        <authorList>
            <person name="Laetsch R D."/>
            <person name="Stevens L."/>
            <person name="Kumar S."/>
            <person name="Blaxter L. M."/>
        </authorList>
    </citation>
    <scope>NUCLEOTIDE SEQUENCE [LARGE SCALE GENOMIC DNA]</scope>
</reference>
<dbReference type="GO" id="GO:0005874">
    <property type="term" value="C:microtubule"/>
    <property type="evidence" value="ECO:0007669"/>
    <property type="project" value="UniProtKB-KW"/>
</dbReference>